<dbReference type="InterPro" id="IPR036457">
    <property type="entry name" value="PPM-type-like_dom_sf"/>
</dbReference>
<proteinExistence type="predicted"/>
<dbReference type="Gene3D" id="3.60.40.10">
    <property type="entry name" value="PPM-type phosphatase domain"/>
    <property type="match status" value="1"/>
</dbReference>
<dbReference type="Pfam" id="PF07228">
    <property type="entry name" value="SpoIIE"/>
    <property type="match status" value="1"/>
</dbReference>
<dbReference type="Proteomes" id="UP000199820">
    <property type="component" value="Unassembled WGS sequence"/>
</dbReference>
<dbReference type="PANTHER" id="PTHR43156">
    <property type="entry name" value="STAGE II SPORULATION PROTEIN E-RELATED"/>
    <property type="match status" value="1"/>
</dbReference>
<gene>
    <name evidence="4" type="ORF">SAMN04487771_10724</name>
</gene>
<dbReference type="Gene3D" id="6.10.340.10">
    <property type="match status" value="1"/>
</dbReference>
<dbReference type="STRING" id="1526.SAMN02910262_01258"/>
<feature type="domain" description="PPM-type phosphatase" evidence="3">
    <location>
        <begin position="199"/>
        <end position="416"/>
    </location>
</feature>
<accession>A0A1I0I8P5</accession>
<keyword evidence="1" id="KW-0378">Hydrolase</keyword>
<dbReference type="PANTHER" id="PTHR43156:SF2">
    <property type="entry name" value="STAGE II SPORULATION PROTEIN E"/>
    <property type="match status" value="1"/>
</dbReference>
<keyword evidence="5" id="KW-1185">Reference proteome</keyword>
<keyword evidence="2" id="KW-0472">Membrane</keyword>
<dbReference type="AlphaFoldDB" id="A0A1I0I8P5"/>
<dbReference type="GO" id="GO:0016791">
    <property type="term" value="F:phosphatase activity"/>
    <property type="evidence" value="ECO:0007669"/>
    <property type="project" value="TreeGrafter"/>
</dbReference>
<organism evidence="4 5">
    <name type="scientific">[Clostridium] aminophilum</name>
    <dbReference type="NCBI Taxonomy" id="1526"/>
    <lineage>
        <taxon>Bacteria</taxon>
        <taxon>Bacillati</taxon>
        <taxon>Bacillota</taxon>
        <taxon>Clostridia</taxon>
        <taxon>Lachnospirales</taxon>
        <taxon>Lachnospiraceae</taxon>
    </lineage>
</organism>
<feature type="transmembrane region" description="Helical" evidence="2">
    <location>
        <begin position="16"/>
        <end position="37"/>
    </location>
</feature>
<sequence length="424" mass="47743">MKRTGFILNGGIRRKIFGMMLVTIVMIIASYTAVFLYQSNRVERLVDETYETQKQEYEENGLPDRYEEIRGGAVAKFRNEMFHARNILLLLVVFIVAVGMISAYSITGRIIEPLNTITRRVASLGIRHRQFKMEDVYRTGDEIEVLAESFAKQSARMVLYIDQIKKVTAEKERIDAELDMASKIQASQLPRLCPPVSARKEFRLAASMNPAKEVGGDFYDFFMIDEDHIGLVIADVSGKGVPAALLMMVARVLIKNGLQNGMNPAEALENANNLICENNEEDFFVTVWAASLELSTGKGFAANAGHEHPALRKAGGKYELEIYKHSMPVGTMQGLKFRQHEFQLDPGDSFFVYTDGVAEATNKDNELYGPERMIEALNREPDAEPEQVLKNVMADINRFVDGAEQFDDITMLFLRYHGKNGITV</sequence>
<evidence type="ECO:0000313" key="4">
    <source>
        <dbReference type="EMBL" id="SET92940.1"/>
    </source>
</evidence>
<feature type="transmembrane region" description="Helical" evidence="2">
    <location>
        <begin position="87"/>
        <end position="106"/>
    </location>
</feature>
<keyword evidence="2" id="KW-0812">Transmembrane</keyword>
<keyword evidence="2" id="KW-1133">Transmembrane helix</keyword>
<name>A0A1I0I8P5_9FIRM</name>
<dbReference type="OrthoDB" id="9763484at2"/>
<dbReference type="InterPro" id="IPR052016">
    <property type="entry name" value="Bact_Sigma-Reg"/>
</dbReference>
<dbReference type="SUPFAM" id="SSF81606">
    <property type="entry name" value="PP2C-like"/>
    <property type="match status" value="1"/>
</dbReference>
<evidence type="ECO:0000313" key="5">
    <source>
        <dbReference type="Proteomes" id="UP000199820"/>
    </source>
</evidence>
<dbReference type="SMART" id="SM00331">
    <property type="entry name" value="PP2C_SIG"/>
    <property type="match status" value="1"/>
</dbReference>
<protein>
    <submittedName>
        <fullName evidence="4">Serine phosphatase RsbU, regulator of sigma subunit</fullName>
    </submittedName>
</protein>
<dbReference type="eggNOG" id="COG2208">
    <property type="taxonomic scope" value="Bacteria"/>
</dbReference>
<evidence type="ECO:0000259" key="3">
    <source>
        <dbReference type="SMART" id="SM00331"/>
    </source>
</evidence>
<dbReference type="RefSeq" id="WP_074650546.1">
    <property type="nucleotide sequence ID" value="NZ_FOIL01000072.1"/>
</dbReference>
<evidence type="ECO:0000256" key="2">
    <source>
        <dbReference type="SAM" id="Phobius"/>
    </source>
</evidence>
<dbReference type="EMBL" id="FOIL01000072">
    <property type="protein sequence ID" value="SET92940.1"/>
    <property type="molecule type" value="Genomic_DNA"/>
</dbReference>
<reference evidence="4 5" key="1">
    <citation type="submission" date="2016-10" db="EMBL/GenBank/DDBJ databases">
        <authorList>
            <person name="de Groot N.N."/>
        </authorList>
    </citation>
    <scope>NUCLEOTIDE SEQUENCE [LARGE SCALE GENOMIC DNA]</scope>
    <source>
        <strain evidence="4 5">KH1P1</strain>
    </source>
</reference>
<dbReference type="InterPro" id="IPR001932">
    <property type="entry name" value="PPM-type_phosphatase-like_dom"/>
</dbReference>
<evidence type="ECO:0000256" key="1">
    <source>
        <dbReference type="ARBA" id="ARBA00022801"/>
    </source>
</evidence>